<evidence type="ECO:0000256" key="8">
    <source>
        <dbReference type="ARBA" id="ARBA00023180"/>
    </source>
</evidence>
<keyword evidence="2" id="KW-0808">Transferase</keyword>
<proteinExistence type="predicted"/>
<evidence type="ECO:0008006" key="11">
    <source>
        <dbReference type="Google" id="ProtNLM"/>
    </source>
</evidence>
<evidence type="ECO:0000256" key="9">
    <source>
        <dbReference type="SAM" id="SignalP"/>
    </source>
</evidence>
<keyword evidence="6" id="KW-0333">Golgi apparatus</keyword>
<evidence type="ECO:0000256" key="1">
    <source>
        <dbReference type="ARBA" id="ARBA00004323"/>
    </source>
</evidence>
<sequence length="749" mass="84826">MSALRLLRKLLFSFSVVLSVHHEKNDRGGNRRRQHHTRGLSLDKTRGENSLVVKCEGIEPIIVVFNRLPWFRSPELRGTLKNASIQIGWDYIWTSWEKDRYTWQEAMEIGDSLTSHGDALKVAQTIREIQSRATPKPRQRLALMERSFSFLEVPGVSSDKIAWINIVEDPIERSARAFRGSARELDHCVKSMGATKCVPLNSMTQWFCGGGAMCDTKTKRGMAALIRAKLVLKRNYAFVGIREYWDASLKILSKLLPGYFRSGIASNYISLDNGYSRAALLQESTKQAILKANTLDTELYNHALATLDQVYRTCFDQPLLRTRPKLESSLIKKNQQENSAEFTNKSALPQEFYKGSLVNLAHSIAPGNGLAGTCLQRRILHNTLIDDNGTIQRYDRILRENNIICFPSVLGIGASRAGLDIVTTLLATHPSLIVPERPLRYFGQARRRGKRGLFSYARNFPMSIESTRVIGFESSPETYSSRHAITEMKQLLGPQLKIIFALREPSARAYDDFWRYVRAGRLFQRDKELFLCYKETTTSTEESIPSCASRGTPVHARMVSSLVFDVYARQVLLDAWEPALQSTARRALLNDSLPLNFDLGVLNDNIFAKSMYAPQLQRILSAFEYSQIHLIIYENLLSPTRGPATFASLLKFLDLPFKSKHGEEITFSNNIVYDADAISATVTRLNTAYLARTSANPTTSKDATTMSKGKKESPLYPPLLRKTRRLLEAFFAVDAELMRRMLPNLELPW</sequence>
<dbReference type="PANTHER" id="PTHR12129">
    <property type="entry name" value="HEPARAN SULFATE 2-O-SULFOTRANSFERASE"/>
    <property type="match status" value="1"/>
</dbReference>
<evidence type="ECO:0000313" key="10">
    <source>
        <dbReference type="EMBL" id="CAE0363682.1"/>
    </source>
</evidence>
<dbReference type="SUPFAM" id="SSF52540">
    <property type="entry name" value="P-loop containing nucleoside triphosphate hydrolases"/>
    <property type="match status" value="1"/>
</dbReference>
<evidence type="ECO:0000256" key="3">
    <source>
        <dbReference type="ARBA" id="ARBA00022692"/>
    </source>
</evidence>
<evidence type="ECO:0000256" key="5">
    <source>
        <dbReference type="ARBA" id="ARBA00022989"/>
    </source>
</evidence>
<keyword evidence="5" id="KW-1133">Transmembrane helix</keyword>
<keyword evidence="9" id="KW-0732">Signal</keyword>
<keyword evidence="8" id="KW-0325">Glycoprotein</keyword>
<organism evidence="10">
    <name type="scientific">Aureoumbra lagunensis</name>
    <dbReference type="NCBI Taxonomy" id="44058"/>
    <lineage>
        <taxon>Eukaryota</taxon>
        <taxon>Sar</taxon>
        <taxon>Stramenopiles</taxon>
        <taxon>Ochrophyta</taxon>
        <taxon>Pelagophyceae</taxon>
        <taxon>Pelagomonadales</taxon>
        <taxon>Aureoumbra</taxon>
    </lineage>
</organism>
<dbReference type="InterPro" id="IPR007734">
    <property type="entry name" value="Heparan_SO4_2-O-STrfase"/>
</dbReference>
<comment type="subcellular location">
    <subcellularLocation>
        <location evidence="1">Golgi apparatus membrane</location>
        <topology evidence="1">Single-pass type II membrane protein</topology>
    </subcellularLocation>
</comment>
<evidence type="ECO:0000256" key="6">
    <source>
        <dbReference type="ARBA" id="ARBA00023034"/>
    </source>
</evidence>
<name>A0A7S3JSM2_9STRA</name>
<feature type="signal peptide" evidence="9">
    <location>
        <begin position="1"/>
        <end position="19"/>
    </location>
</feature>
<protein>
    <recommendedName>
        <fullName evidence="11">Sulfotransferase domain-containing protein</fullName>
    </recommendedName>
</protein>
<dbReference type="EMBL" id="HBIJ01006298">
    <property type="protein sequence ID" value="CAE0363682.1"/>
    <property type="molecule type" value="Transcribed_RNA"/>
</dbReference>
<dbReference type="GO" id="GO:0000139">
    <property type="term" value="C:Golgi membrane"/>
    <property type="evidence" value="ECO:0007669"/>
    <property type="project" value="UniProtKB-SubCell"/>
</dbReference>
<evidence type="ECO:0000256" key="7">
    <source>
        <dbReference type="ARBA" id="ARBA00023136"/>
    </source>
</evidence>
<dbReference type="PANTHER" id="PTHR12129:SF15">
    <property type="entry name" value="URONYL 2-SULFOTRANSFERASE"/>
    <property type="match status" value="1"/>
</dbReference>
<gene>
    <name evidence="10" type="ORF">ALAG00032_LOCUS4423</name>
</gene>
<dbReference type="AlphaFoldDB" id="A0A7S3JSM2"/>
<feature type="chain" id="PRO_5031431792" description="Sulfotransferase domain-containing protein" evidence="9">
    <location>
        <begin position="20"/>
        <end position="749"/>
    </location>
</feature>
<accession>A0A7S3JSM2</accession>
<keyword evidence="3" id="KW-0812">Transmembrane</keyword>
<evidence type="ECO:0000256" key="2">
    <source>
        <dbReference type="ARBA" id="ARBA00022679"/>
    </source>
</evidence>
<dbReference type="InterPro" id="IPR027417">
    <property type="entry name" value="P-loop_NTPase"/>
</dbReference>
<dbReference type="Gene3D" id="3.40.50.300">
    <property type="entry name" value="P-loop containing nucleotide triphosphate hydrolases"/>
    <property type="match status" value="2"/>
</dbReference>
<evidence type="ECO:0000256" key="4">
    <source>
        <dbReference type="ARBA" id="ARBA00022968"/>
    </source>
</evidence>
<reference evidence="10" key="1">
    <citation type="submission" date="2021-01" db="EMBL/GenBank/DDBJ databases">
        <authorList>
            <person name="Corre E."/>
            <person name="Pelletier E."/>
            <person name="Niang G."/>
            <person name="Scheremetjew M."/>
            <person name="Finn R."/>
            <person name="Kale V."/>
            <person name="Holt S."/>
            <person name="Cochrane G."/>
            <person name="Meng A."/>
            <person name="Brown T."/>
            <person name="Cohen L."/>
        </authorList>
    </citation>
    <scope>NUCLEOTIDE SEQUENCE</scope>
    <source>
        <strain evidence="10">CCMP1510</strain>
    </source>
</reference>
<keyword evidence="7" id="KW-0472">Membrane</keyword>
<keyword evidence="4" id="KW-0735">Signal-anchor</keyword>
<dbReference type="GO" id="GO:0008146">
    <property type="term" value="F:sulfotransferase activity"/>
    <property type="evidence" value="ECO:0007669"/>
    <property type="project" value="InterPro"/>
</dbReference>